<sequence length="675" mass="77549">MLCVLVGALGKNGQGMLSVYVFSSLADGPIAHIISNFNITSHVITCHLKIQEEMLMQQIISNTGAIESFLSEKFGEGTKQGSKVIALLKALAEPLSHDQTLSEEDEALAATIDSAEVMGKLNDRLNTIDNDKIWNVPVDKGVEKEKKNVRPIWAKFKAKTSKLMALRLNYQCNEIFDKGIKVCSDKFADMKDKCYDTLWYLPWLNNWFCGHFDTGPMCQSSEKHAQAVQYCDTVTKESLEKLKNYDAQSDASKNISDEILDQLRVQMHYKAIEEPRITRVHQLKEVGYRVNQDFRFIKAILRTIKQTFSCLLIFMIYTLFRDSIVMIRKYLNDINFNNVFLTPYFYEIDAKRKARGQVFLVPLSRAERKRNGLLNLFSPPTRDEVHASWMPFSNWFVTFTAALVVVIVDVLLHTIIEHMTLFSSGKASRTGTKYFSIQINGTGFVAALIQDLLNFKYDHDLNYTISTENCIIKPQPIDWYSYFNHIFFPLGLMLVLQVIFGFVIKRMTLFYIIGNIFRKRSKARIIQLYNKLLFGRVNERTMARARIRYQVQRRILQENAIREQSRLFAGTFFGRWIIDAVFKTGKCLICESPFRKKNLVECPNPNCPATYCRVCYDEFHQQCYACLAEEGVVTSARTQFRPLPISHPQSNVKVADPLHPGKVYTPATPLPKNAN</sequence>
<keyword evidence="3 5" id="KW-1133">Transmembrane helix</keyword>
<feature type="domain" description="Dendritic cell-specific transmembrane protein-like" evidence="6">
    <location>
        <begin position="336"/>
        <end position="529"/>
    </location>
</feature>
<dbReference type="GO" id="GO:0016020">
    <property type="term" value="C:membrane"/>
    <property type="evidence" value="ECO:0007669"/>
    <property type="project" value="UniProtKB-SubCell"/>
</dbReference>
<feature type="transmembrane region" description="Helical" evidence="5">
    <location>
        <begin position="299"/>
        <end position="320"/>
    </location>
</feature>
<evidence type="ECO:0000256" key="1">
    <source>
        <dbReference type="ARBA" id="ARBA00004141"/>
    </source>
</evidence>
<comment type="caution">
    <text evidence="8">The sequence shown here is derived from an EMBL/GenBank/DDBJ whole genome shotgun (WGS) entry which is preliminary data.</text>
</comment>
<dbReference type="PANTHER" id="PTHR21041">
    <property type="entry name" value="DENDRITIC CELL-SPECIFIC TRANSMEMBRANE PROTEIN"/>
    <property type="match status" value="1"/>
</dbReference>
<evidence type="ECO:0000313" key="8">
    <source>
        <dbReference type="EMBL" id="MFH4975207.1"/>
    </source>
</evidence>
<dbReference type="EMBL" id="JBGFUD010000770">
    <property type="protein sequence ID" value="MFH4975207.1"/>
    <property type="molecule type" value="Genomic_DNA"/>
</dbReference>
<proteinExistence type="predicted"/>
<dbReference type="InterPro" id="IPR012858">
    <property type="entry name" value="DC_STAMP-like"/>
</dbReference>
<organism evidence="8 9">
    <name type="scientific">Gnathostoma spinigerum</name>
    <dbReference type="NCBI Taxonomy" id="75299"/>
    <lineage>
        <taxon>Eukaryota</taxon>
        <taxon>Metazoa</taxon>
        <taxon>Ecdysozoa</taxon>
        <taxon>Nematoda</taxon>
        <taxon>Chromadorea</taxon>
        <taxon>Rhabditida</taxon>
        <taxon>Spirurina</taxon>
        <taxon>Gnathostomatomorpha</taxon>
        <taxon>Gnathostomatoidea</taxon>
        <taxon>Gnathostomatidae</taxon>
        <taxon>Gnathostoma</taxon>
    </lineage>
</organism>
<dbReference type="InterPro" id="IPR051856">
    <property type="entry name" value="CSR-E3_Ligase_Protein"/>
</dbReference>
<keyword evidence="4 5" id="KW-0472">Membrane</keyword>
<keyword evidence="2 5" id="KW-0812">Transmembrane</keyword>
<evidence type="ECO:0008006" key="10">
    <source>
        <dbReference type="Google" id="ProtNLM"/>
    </source>
</evidence>
<evidence type="ECO:0000256" key="2">
    <source>
        <dbReference type="ARBA" id="ARBA00022692"/>
    </source>
</evidence>
<dbReference type="Pfam" id="PF07782">
    <property type="entry name" value="DC_STAMP"/>
    <property type="match status" value="1"/>
</dbReference>
<dbReference type="Proteomes" id="UP001608902">
    <property type="component" value="Unassembled WGS sequence"/>
</dbReference>
<feature type="domain" description="E3 ubiquitin-protein ligase DCST1-like C-terminal" evidence="7">
    <location>
        <begin position="586"/>
        <end position="627"/>
    </location>
</feature>
<evidence type="ECO:0000259" key="6">
    <source>
        <dbReference type="Pfam" id="PF07782"/>
    </source>
</evidence>
<feature type="transmembrane region" description="Helical" evidence="5">
    <location>
        <begin position="486"/>
        <end position="514"/>
    </location>
</feature>
<dbReference type="InterPro" id="IPR058842">
    <property type="entry name" value="DCST1_C"/>
</dbReference>
<protein>
    <recommendedName>
        <fullName evidence="10">DC-STAMP domain-containing protein 1</fullName>
    </recommendedName>
</protein>
<dbReference type="Pfam" id="PF26037">
    <property type="entry name" value="zf-RING_DCST1_C"/>
    <property type="match status" value="1"/>
</dbReference>
<comment type="subcellular location">
    <subcellularLocation>
        <location evidence="1">Membrane</location>
        <topology evidence="1">Multi-pass membrane protein</topology>
    </subcellularLocation>
</comment>
<gene>
    <name evidence="8" type="ORF">AB6A40_001916</name>
</gene>
<accession>A0ABD6E7G5</accession>
<name>A0ABD6E7G5_9BILA</name>
<evidence type="ECO:0000256" key="5">
    <source>
        <dbReference type="SAM" id="Phobius"/>
    </source>
</evidence>
<dbReference type="AlphaFoldDB" id="A0ABD6E7G5"/>
<evidence type="ECO:0000256" key="3">
    <source>
        <dbReference type="ARBA" id="ARBA00022989"/>
    </source>
</evidence>
<reference evidence="8 9" key="1">
    <citation type="submission" date="2024-08" db="EMBL/GenBank/DDBJ databases">
        <title>Gnathostoma spinigerum genome.</title>
        <authorList>
            <person name="Gonzalez-Bertolin B."/>
            <person name="Monzon S."/>
            <person name="Zaballos A."/>
            <person name="Jimenez P."/>
            <person name="Dekumyoy P."/>
            <person name="Varona S."/>
            <person name="Cuesta I."/>
            <person name="Sumanam S."/>
            <person name="Adisakwattana P."/>
            <person name="Gasser R.B."/>
            <person name="Hernandez-Gonzalez A."/>
            <person name="Young N.D."/>
            <person name="Perteguer M.J."/>
        </authorList>
    </citation>
    <scope>NUCLEOTIDE SEQUENCE [LARGE SCALE GENOMIC DNA]</scope>
    <source>
        <strain evidence="8">AL3</strain>
        <tissue evidence="8">Liver</tissue>
    </source>
</reference>
<feature type="transmembrane region" description="Helical" evidence="5">
    <location>
        <begin position="395"/>
        <end position="416"/>
    </location>
</feature>
<evidence type="ECO:0000313" key="9">
    <source>
        <dbReference type="Proteomes" id="UP001608902"/>
    </source>
</evidence>
<dbReference type="PANTHER" id="PTHR21041:SF17">
    <property type="entry name" value="E3 UBIQUITIN-PROTEIN LIGASE DCST1"/>
    <property type="match status" value="1"/>
</dbReference>
<evidence type="ECO:0000259" key="7">
    <source>
        <dbReference type="Pfam" id="PF26037"/>
    </source>
</evidence>
<keyword evidence="9" id="KW-1185">Reference proteome</keyword>
<evidence type="ECO:0000256" key="4">
    <source>
        <dbReference type="ARBA" id="ARBA00023136"/>
    </source>
</evidence>